<accession>B2IAV7</accession>
<dbReference type="InterPro" id="IPR000424">
    <property type="entry name" value="Primosome_PriB/ssb"/>
</dbReference>
<dbReference type="GO" id="GO:0009295">
    <property type="term" value="C:nucleoid"/>
    <property type="evidence" value="ECO:0007669"/>
    <property type="project" value="TreeGrafter"/>
</dbReference>
<dbReference type="GO" id="GO:0003697">
    <property type="term" value="F:single-stranded DNA binding"/>
    <property type="evidence" value="ECO:0007669"/>
    <property type="project" value="UniProtKB-UniRule"/>
</dbReference>
<dbReference type="HOGENOM" id="CLU_078758_6_0_6"/>
<dbReference type="PANTHER" id="PTHR10302">
    <property type="entry name" value="SINGLE-STRANDED DNA-BINDING PROTEIN"/>
    <property type="match status" value="1"/>
</dbReference>
<dbReference type="CDD" id="cd04496">
    <property type="entry name" value="SSB_OBF"/>
    <property type="match status" value="1"/>
</dbReference>
<evidence type="ECO:0000256" key="3">
    <source>
        <dbReference type="PIRNR" id="PIRNR002070"/>
    </source>
</evidence>
<dbReference type="PROSITE" id="PS50935">
    <property type="entry name" value="SSB"/>
    <property type="match status" value="1"/>
</dbReference>
<organism evidence="4 5">
    <name type="scientific">Xylella fastidiosa (strain M23)</name>
    <dbReference type="NCBI Taxonomy" id="405441"/>
    <lineage>
        <taxon>Bacteria</taxon>
        <taxon>Pseudomonadati</taxon>
        <taxon>Pseudomonadota</taxon>
        <taxon>Gammaproteobacteria</taxon>
        <taxon>Lysobacterales</taxon>
        <taxon>Lysobacteraceae</taxon>
        <taxon>Xylella</taxon>
    </lineage>
</organism>
<dbReference type="AlphaFoldDB" id="B2IAV7"/>
<keyword evidence="4" id="KW-0614">Plasmid</keyword>
<evidence type="ECO:0000313" key="4">
    <source>
        <dbReference type="EMBL" id="ACB93656.1"/>
    </source>
</evidence>
<dbReference type="HAMAP" id="MF_00984">
    <property type="entry name" value="SSB"/>
    <property type="match status" value="1"/>
</dbReference>
<proteinExistence type="inferred from homology"/>
<dbReference type="PIRSF" id="PIRSF002070">
    <property type="entry name" value="SSB"/>
    <property type="match status" value="1"/>
</dbReference>
<dbReference type="RefSeq" id="WP_012382840.1">
    <property type="nucleotide sequence ID" value="NC_010579.1"/>
</dbReference>
<evidence type="ECO:0000313" key="5">
    <source>
        <dbReference type="Proteomes" id="UP000001698"/>
    </source>
</evidence>
<protein>
    <recommendedName>
        <fullName evidence="2 3">Single-stranded DNA-binding protein</fullName>
        <shortName evidence="2">SSB</shortName>
    </recommendedName>
</protein>
<sequence>MSLNKFQFIGNLTRDTQLRYMENDNRAVATFDIAVNAEWRDRSTGEKHEKTNYFRIKLWGTQAENAGKYLGKGSQVFVDGYIENSKYEKNGETQYSQDFMADYVQYLNTKAPSETSEIE</sequence>
<reference evidence="4 5" key="1">
    <citation type="journal article" date="2010" name="J. Bacteriol.">
        <title>Whole genome sequences of two Xylella fastidiosa strains (M12 and M23) causing almond leaf scorch disease in California.</title>
        <authorList>
            <person name="Chen J."/>
            <person name="Xie G."/>
            <person name="Han S."/>
            <person name="Chertkov O."/>
            <person name="Sims D."/>
            <person name="Civerolo E.L."/>
        </authorList>
    </citation>
    <scope>NUCLEOTIDE SEQUENCE [LARGE SCALE GENOMIC DNA]</scope>
    <source>
        <strain evidence="5">M23</strain>
        <plasmid evidence="4 5">pXFAS01</plasmid>
    </source>
</reference>
<dbReference type="SUPFAM" id="SSF50249">
    <property type="entry name" value="Nucleic acid-binding proteins"/>
    <property type="match status" value="1"/>
</dbReference>
<name>B2IAV7_XYLF2</name>
<dbReference type="NCBIfam" id="TIGR00621">
    <property type="entry name" value="ssb"/>
    <property type="match status" value="1"/>
</dbReference>
<keyword evidence="1 2" id="KW-0238">DNA-binding</keyword>
<dbReference type="Proteomes" id="UP000001698">
    <property type="component" value="Plasmid pXFAS01"/>
</dbReference>
<comment type="subunit">
    <text evidence="2">Homotetramer.</text>
</comment>
<evidence type="ECO:0000256" key="2">
    <source>
        <dbReference type="HAMAP-Rule" id="MF_00984"/>
    </source>
</evidence>
<geneLocation type="plasmid" evidence="4 5">
    <name>pXFAS01</name>
</geneLocation>
<dbReference type="KEGG" id="xfn:XfasM23_2263"/>
<dbReference type="EMBL" id="CP001012">
    <property type="protein sequence ID" value="ACB93656.1"/>
    <property type="molecule type" value="Genomic_DNA"/>
</dbReference>
<dbReference type="Gene3D" id="2.40.50.140">
    <property type="entry name" value="Nucleic acid-binding proteins"/>
    <property type="match status" value="1"/>
</dbReference>
<dbReference type="InterPro" id="IPR012340">
    <property type="entry name" value="NA-bd_OB-fold"/>
</dbReference>
<comment type="caution">
    <text evidence="2">Lacks conserved residue(s) required for the propagation of feature annotation.</text>
</comment>
<dbReference type="Pfam" id="PF00436">
    <property type="entry name" value="SSB"/>
    <property type="match status" value="1"/>
</dbReference>
<gene>
    <name evidence="4" type="ordered locus">XfasM23_2263</name>
</gene>
<dbReference type="GO" id="GO:0006260">
    <property type="term" value="P:DNA replication"/>
    <property type="evidence" value="ECO:0007669"/>
    <property type="project" value="InterPro"/>
</dbReference>
<evidence type="ECO:0000256" key="1">
    <source>
        <dbReference type="ARBA" id="ARBA00023125"/>
    </source>
</evidence>
<dbReference type="InterPro" id="IPR011344">
    <property type="entry name" value="ssDNA-bd"/>
</dbReference>
<dbReference type="PANTHER" id="PTHR10302:SF27">
    <property type="entry name" value="SINGLE-STRANDED DNA-BINDING PROTEIN"/>
    <property type="match status" value="1"/>
</dbReference>